<dbReference type="SMART" id="SM00387">
    <property type="entry name" value="HATPase_c"/>
    <property type="match status" value="1"/>
</dbReference>
<evidence type="ECO:0000256" key="1">
    <source>
        <dbReference type="ARBA" id="ARBA00000085"/>
    </source>
</evidence>
<dbReference type="InterPro" id="IPR036890">
    <property type="entry name" value="HATPase_C_sf"/>
</dbReference>
<keyword evidence="15" id="KW-1185">Reference proteome</keyword>
<keyword evidence="8 11" id="KW-1133">Transmembrane helix</keyword>
<evidence type="ECO:0000259" key="13">
    <source>
        <dbReference type="PROSITE" id="PS50885"/>
    </source>
</evidence>
<feature type="domain" description="HAMP" evidence="13">
    <location>
        <begin position="190"/>
        <end position="241"/>
    </location>
</feature>
<protein>
    <recommendedName>
        <fullName evidence="3">histidine kinase</fullName>
        <ecNumber evidence="3">2.7.13.3</ecNumber>
    </recommendedName>
</protein>
<keyword evidence="4" id="KW-0597">Phosphoprotein</keyword>
<dbReference type="EMBL" id="JACIIZ010000004">
    <property type="protein sequence ID" value="MBB6251096.1"/>
    <property type="molecule type" value="Genomic_DNA"/>
</dbReference>
<dbReference type="InterPro" id="IPR004358">
    <property type="entry name" value="Sig_transdc_His_kin-like_C"/>
</dbReference>
<feature type="transmembrane region" description="Helical" evidence="11">
    <location>
        <begin position="12"/>
        <end position="36"/>
    </location>
</feature>
<evidence type="ECO:0000256" key="9">
    <source>
        <dbReference type="ARBA" id="ARBA00023012"/>
    </source>
</evidence>
<dbReference type="Pfam" id="PF02518">
    <property type="entry name" value="HATPase_c"/>
    <property type="match status" value="1"/>
</dbReference>
<dbReference type="InterPro" id="IPR003660">
    <property type="entry name" value="HAMP_dom"/>
</dbReference>
<evidence type="ECO:0000256" key="8">
    <source>
        <dbReference type="ARBA" id="ARBA00022989"/>
    </source>
</evidence>
<proteinExistence type="predicted"/>
<evidence type="ECO:0000256" key="10">
    <source>
        <dbReference type="ARBA" id="ARBA00023136"/>
    </source>
</evidence>
<evidence type="ECO:0000256" key="2">
    <source>
        <dbReference type="ARBA" id="ARBA00004370"/>
    </source>
</evidence>
<comment type="caution">
    <text evidence="14">The sequence shown here is derived from an EMBL/GenBank/DDBJ whole genome shotgun (WGS) entry which is preliminary data.</text>
</comment>
<evidence type="ECO:0000259" key="12">
    <source>
        <dbReference type="PROSITE" id="PS50109"/>
    </source>
</evidence>
<keyword evidence="9" id="KW-0902">Two-component regulatory system</keyword>
<comment type="subcellular location">
    <subcellularLocation>
        <location evidence="2">Membrane</location>
    </subcellularLocation>
</comment>
<dbReference type="PANTHER" id="PTHR45436">
    <property type="entry name" value="SENSOR HISTIDINE KINASE YKOH"/>
    <property type="match status" value="1"/>
</dbReference>
<dbReference type="PROSITE" id="PS50109">
    <property type="entry name" value="HIS_KIN"/>
    <property type="match status" value="1"/>
</dbReference>
<gene>
    <name evidence="14" type="ORF">FHS74_001641</name>
</gene>
<dbReference type="SUPFAM" id="SSF55874">
    <property type="entry name" value="ATPase domain of HSP90 chaperone/DNA topoisomerase II/histidine kinase"/>
    <property type="match status" value="1"/>
</dbReference>
<dbReference type="PROSITE" id="PS50885">
    <property type="entry name" value="HAMP"/>
    <property type="match status" value="1"/>
</dbReference>
<evidence type="ECO:0000256" key="11">
    <source>
        <dbReference type="SAM" id="Phobius"/>
    </source>
</evidence>
<dbReference type="Proteomes" id="UP000539175">
    <property type="component" value="Unassembled WGS sequence"/>
</dbReference>
<name>A0A7X0AXF6_9PROT</name>
<keyword evidence="10 11" id="KW-0472">Membrane</keyword>
<organism evidence="14 15">
    <name type="scientific">Nitrospirillum iridis</name>
    <dbReference type="NCBI Taxonomy" id="765888"/>
    <lineage>
        <taxon>Bacteria</taxon>
        <taxon>Pseudomonadati</taxon>
        <taxon>Pseudomonadota</taxon>
        <taxon>Alphaproteobacteria</taxon>
        <taxon>Rhodospirillales</taxon>
        <taxon>Azospirillaceae</taxon>
        <taxon>Nitrospirillum</taxon>
    </lineage>
</organism>
<evidence type="ECO:0000256" key="5">
    <source>
        <dbReference type="ARBA" id="ARBA00022679"/>
    </source>
</evidence>
<dbReference type="GO" id="GO:0004673">
    <property type="term" value="F:protein histidine kinase activity"/>
    <property type="evidence" value="ECO:0007669"/>
    <property type="project" value="UniProtKB-EC"/>
</dbReference>
<dbReference type="GO" id="GO:0000160">
    <property type="term" value="P:phosphorelay signal transduction system"/>
    <property type="evidence" value="ECO:0007669"/>
    <property type="project" value="UniProtKB-KW"/>
</dbReference>
<accession>A0A7X0AXF6</accession>
<sequence>MTPLSRLSLKTQLLTGSILWISMALLVTGFVLASLFRSHIERRFDAELSTHLDQLLAGLQLQDKGGFALGRPMTDPRFDRPYSALYWQVDGPGGSLLQSRSLWDWTLALPKDSPADGELHRHVLPGPNGQRLVAVERSVTFPGRREPVRAAVAGDLGVVERATSEFVRISALALGTLAIGLMLAAVFLVLATLHPLGRLHRALALVRQGQASRLEGHYPSEVQPLVNDLNGLLAHNAGLLGRARTEAGNLAHQIKTPLAIIANAARAMPPGGQASTLLEQIGLMGRRIDYALTRARAAASSMVLGAATPVEPSLTRMSAAMRTLYGPHDVEISVSCPNHVVVQMEPQDFEEVIGNLLDNACKWARTQVDVTVGEDALAVRIVIEDDGPGLAAAHYARAFERGLKLDETTPGAGLGLSIVRDIVDAYRGDVRLETSALGGLRVALRLPSTKPT</sequence>
<dbReference type="RefSeq" id="WP_211106182.1">
    <property type="nucleotide sequence ID" value="NZ_JACIIZ010000004.1"/>
</dbReference>
<feature type="domain" description="Histidine kinase" evidence="12">
    <location>
        <begin position="249"/>
        <end position="450"/>
    </location>
</feature>
<evidence type="ECO:0000313" key="14">
    <source>
        <dbReference type="EMBL" id="MBB6251096.1"/>
    </source>
</evidence>
<evidence type="ECO:0000256" key="3">
    <source>
        <dbReference type="ARBA" id="ARBA00012438"/>
    </source>
</evidence>
<keyword evidence="6 11" id="KW-0812">Transmembrane</keyword>
<dbReference type="InterPro" id="IPR005467">
    <property type="entry name" value="His_kinase_dom"/>
</dbReference>
<keyword evidence="7 14" id="KW-0418">Kinase</keyword>
<dbReference type="Gene3D" id="3.30.565.10">
    <property type="entry name" value="Histidine kinase-like ATPase, C-terminal domain"/>
    <property type="match status" value="1"/>
</dbReference>
<dbReference type="AlphaFoldDB" id="A0A7X0AXF6"/>
<dbReference type="PRINTS" id="PR00344">
    <property type="entry name" value="BCTRLSENSOR"/>
</dbReference>
<evidence type="ECO:0000256" key="7">
    <source>
        <dbReference type="ARBA" id="ARBA00022777"/>
    </source>
</evidence>
<dbReference type="PANTHER" id="PTHR45436:SF5">
    <property type="entry name" value="SENSOR HISTIDINE KINASE TRCS"/>
    <property type="match status" value="1"/>
</dbReference>
<dbReference type="InterPro" id="IPR003594">
    <property type="entry name" value="HATPase_dom"/>
</dbReference>
<dbReference type="EC" id="2.7.13.3" evidence="3"/>
<evidence type="ECO:0000256" key="6">
    <source>
        <dbReference type="ARBA" id="ARBA00022692"/>
    </source>
</evidence>
<reference evidence="14 15" key="1">
    <citation type="submission" date="2020-08" db="EMBL/GenBank/DDBJ databases">
        <title>Genomic Encyclopedia of Type Strains, Phase IV (KMG-IV): sequencing the most valuable type-strain genomes for metagenomic binning, comparative biology and taxonomic classification.</title>
        <authorList>
            <person name="Goeker M."/>
        </authorList>
    </citation>
    <scope>NUCLEOTIDE SEQUENCE [LARGE SCALE GENOMIC DNA]</scope>
    <source>
        <strain evidence="14 15">DSM 22198</strain>
    </source>
</reference>
<feature type="transmembrane region" description="Helical" evidence="11">
    <location>
        <begin position="171"/>
        <end position="193"/>
    </location>
</feature>
<dbReference type="InterPro" id="IPR050428">
    <property type="entry name" value="TCS_sensor_his_kinase"/>
</dbReference>
<dbReference type="GO" id="GO:0005886">
    <property type="term" value="C:plasma membrane"/>
    <property type="evidence" value="ECO:0007669"/>
    <property type="project" value="TreeGrafter"/>
</dbReference>
<evidence type="ECO:0000313" key="15">
    <source>
        <dbReference type="Proteomes" id="UP000539175"/>
    </source>
</evidence>
<keyword evidence="5" id="KW-0808">Transferase</keyword>
<comment type="catalytic activity">
    <reaction evidence="1">
        <text>ATP + protein L-histidine = ADP + protein N-phospho-L-histidine.</text>
        <dbReference type="EC" id="2.7.13.3"/>
    </reaction>
</comment>
<evidence type="ECO:0000256" key="4">
    <source>
        <dbReference type="ARBA" id="ARBA00022553"/>
    </source>
</evidence>